<dbReference type="GO" id="GO:0005789">
    <property type="term" value="C:endoplasmic reticulum membrane"/>
    <property type="evidence" value="ECO:0007669"/>
    <property type="project" value="UniProtKB-SubCell"/>
</dbReference>
<evidence type="ECO:0000256" key="2">
    <source>
        <dbReference type="ARBA" id="ARBA00004687"/>
    </source>
</evidence>
<keyword evidence="6 11" id="KW-0808">Transferase</keyword>
<evidence type="ECO:0000256" key="5">
    <source>
        <dbReference type="ARBA" id="ARBA00022676"/>
    </source>
</evidence>
<feature type="transmembrane region" description="Helical" evidence="11">
    <location>
        <begin position="190"/>
        <end position="210"/>
    </location>
</feature>
<feature type="transmembrane region" description="Helical" evidence="11">
    <location>
        <begin position="444"/>
        <end position="463"/>
    </location>
</feature>
<dbReference type="OrthoDB" id="10252502at2759"/>
<keyword evidence="8 11" id="KW-0256">Endoplasmic reticulum</keyword>
<dbReference type="InterPro" id="IPR007315">
    <property type="entry name" value="PIG-V/Gpi18"/>
</dbReference>
<keyword evidence="9 11" id="KW-1133">Transmembrane helix</keyword>
<keyword evidence="12" id="KW-0732">Signal</keyword>
<evidence type="ECO:0000256" key="10">
    <source>
        <dbReference type="ARBA" id="ARBA00023136"/>
    </source>
</evidence>
<feature type="transmembrane region" description="Helical" evidence="11">
    <location>
        <begin position="269"/>
        <end position="287"/>
    </location>
</feature>
<keyword evidence="14" id="KW-1185">Reference proteome</keyword>
<dbReference type="PANTHER" id="PTHR12468:SF2">
    <property type="entry name" value="GPI MANNOSYLTRANSFERASE 2"/>
    <property type="match status" value="1"/>
</dbReference>
<dbReference type="GO" id="GO:0004376">
    <property type="term" value="F:GPI mannosyltransferase activity"/>
    <property type="evidence" value="ECO:0007669"/>
    <property type="project" value="InterPro"/>
</dbReference>
<dbReference type="eggNOG" id="KOG2647">
    <property type="taxonomic scope" value="Eukaryota"/>
</dbReference>
<reference evidence="13 14" key="1">
    <citation type="journal article" date="2012" name="Genome Biol.">
        <title>Genome and low-iron response of an oceanic diatom adapted to chronic iron limitation.</title>
        <authorList>
            <person name="Lommer M."/>
            <person name="Specht M."/>
            <person name="Roy A.S."/>
            <person name="Kraemer L."/>
            <person name="Andreson R."/>
            <person name="Gutowska M.A."/>
            <person name="Wolf J."/>
            <person name="Bergner S.V."/>
            <person name="Schilhabel M.B."/>
            <person name="Klostermeier U.C."/>
            <person name="Beiko R.G."/>
            <person name="Rosenstiel P."/>
            <person name="Hippler M."/>
            <person name="Laroche J."/>
        </authorList>
    </citation>
    <scope>NUCLEOTIDE SEQUENCE [LARGE SCALE GENOMIC DNA]</scope>
    <source>
        <strain evidence="13 14">CCMP1005</strain>
    </source>
</reference>
<dbReference type="EC" id="2.4.1.-" evidence="11"/>
<feature type="transmembrane region" description="Helical" evidence="11">
    <location>
        <begin position="362"/>
        <end position="387"/>
    </location>
</feature>
<feature type="transmembrane region" description="Helical" evidence="11">
    <location>
        <begin position="570"/>
        <end position="591"/>
    </location>
</feature>
<dbReference type="GO" id="GO:0006506">
    <property type="term" value="P:GPI anchor biosynthetic process"/>
    <property type="evidence" value="ECO:0007669"/>
    <property type="project" value="UniProtKB-UniPathway"/>
</dbReference>
<name>K0SKY7_THAOC</name>
<evidence type="ECO:0000256" key="12">
    <source>
        <dbReference type="SAM" id="SignalP"/>
    </source>
</evidence>
<evidence type="ECO:0000256" key="1">
    <source>
        <dbReference type="ARBA" id="ARBA00004477"/>
    </source>
</evidence>
<feature type="chain" id="PRO_5003837264" description="GPI mannosyltransferase 2" evidence="12">
    <location>
        <begin position="25"/>
        <end position="594"/>
    </location>
</feature>
<feature type="transmembrane region" description="Helical" evidence="11">
    <location>
        <begin position="516"/>
        <end position="535"/>
    </location>
</feature>
<evidence type="ECO:0000313" key="13">
    <source>
        <dbReference type="EMBL" id="EJK65614.1"/>
    </source>
</evidence>
<keyword evidence="7 11" id="KW-0812">Transmembrane</keyword>
<protein>
    <recommendedName>
        <fullName evidence="11">GPI mannosyltransferase 2</fullName>
        <ecNumber evidence="11">2.4.1.-</ecNumber>
    </recommendedName>
</protein>
<keyword evidence="10 11" id="KW-0472">Membrane</keyword>
<dbReference type="PANTHER" id="PTHR12468">
    <property type="entry name" value="GPI MANNOSYLTRANSFERASE 2"/>
    <property type="match status" value="1"/>
</dbReference>
<evidence type="ECO:0000256" key="11">
    <source>
        <dbReference type="RuleBase" id="RU363112"/>
    </source>
</evidence>
<dbReference type="Proteomes" id="UP000266841">
    <property type="component" value="Unassembled WGS sequence"/>
</dbReference>
<evidence type="ECO:0000313" key="14">
    <source>
        <dbReference type="Proteomes" id="UP000266841"/>
    </source>
</evidence>
<comment type="subcellular location">
    <subcellularLocation>
        <location evidence="1 11">Endoplasmic reticulum membrane</location>
        <topology evidence="1 11">Multi-pass membrane protein</topology>
    </subcellularLocation>
</comment>
<dbReference type="AlphaFoldDB" id="K0SKY7"/>
<evidence type="ECO:0000256" key="8">
    <source>
        <dbReference type="ARBA" id="ARBA00022824"/>
    </source>
</evidence>
<comment type="similarity">
    <text evidence="3 11">Belongs to the PIGV family.</text>
</comment>
<dbReference type="UniPathway" id="UPA00196"/>
<keyword evidence="4 11" id="KW-0337">GPI-anchor biosynthesis</keyword>
<gene>
    <name evidence="13" type="ORF">THAOC_13504</name>
</gene>
<comment type="pathway">
    <text evidence="2 11">Glycolipid biosynthesis; glycosylphosphatidylinositol-anchor biosynthesis.</text>
</comment>
<comment type="caution">
    <text evidence="13">The sequence shown here is derived from an EMBL/GenBank/DDBJ whole genome shotgun (WGS) entry which is preliminary data.</text>
</comment>
<sequence>MGRSHPVQLAIASRLVMLLCMSVSDRLLPDFLPGDDVLQFDLRLDNDRTPVACFCLEGHACDPKWATRRLGMRSGVDPPSCAGEQHQSTRRWWLLDKFYSFVLPPVTKWDAARFLTLSADPLARQPPPDNRTILNPGDEGECDSPDESFFDLSEQAHAFFPLLPLVIRGGAALLRWLVPQILLPKTYEGTLALAAILMNMVAFTVAAVSLHNLTVYNLLAVDHPPDKGRKPNTEEKRRSNDIDMFARRTCQMFCFNPAGVFFTAAYSESLFSALTFTGHAIIARGRYRIMTIQTKRKRSFWIAAALVWGLASCARSNGLFSSVWILLVCISDCCSFTQSYFDKKNEIDQPPGDKRHAKSAAIGFALECFWHLIFCTCLASVVIAPIVLHDRRGYGMHCGKTETRSRYPQWCTVEGFSLYSFVQKKHWNVGFLNYFELKQLPNHILAFPILFLSYSAAANWIFFSWKRQSDHEMGFRGFLRRSLSWVHRALAESSYNFVTGEKSGNVDKLLLGHRLLPFYATLAGSALVGTFFAHVQISTRLILSSCPAIYWYMLIILSEKERRQQSTATNPIMLFFVVYNILGLVMHVNWLPWT</sequence>
<dbReference type="GO" id="GO:0000009">
    <property type="term" value="F:alpha-1,6-mannosyltransferase activity"/>
    <property type="evidence" value="ECO:0007669"/>
    <property type="project" value="InterPro"/>
</dbReference>
<accession>K0SKY7</accession>
<comment type="function">
    <text evidence="11">Mannosyltransferase involved in glycosylphosphatidylinositol-anchor biosynthesis.</text>
</comment>
<feature type="transmembrane region" description="Helical" evidence="11">
    <location>
        <begin position="158"/>
        <end position="178"/>
    </location>
</feature>
<feature type="transmembrane region" description="Helical" evidence="11">
    <location>
        <begin position="541"/>
        <end position="558"/>
    </location>
</feature>
<evidence type="ECO:0000256" key="9">
    <source>
        <dbReference type="ARBA" id="ARBA00022989"/>
    </source>
</evidence>
<dbReference type="EMBL" id="AGNL01015637">
    <property type="protein sequence ID" value="EJK65614.1"/>
    <property type="molecule type" value="Genomic_DNA"/>
</dbReference>
<evidence type="ECO:0000256" key="6">
    <source>
        <dbReference type="ARBA" id="ARBA00022679"/>
    </source>
</evidence>
<dbReference type="Pfam" id="PF04188">
    <property type="entry name" value="Mannosyl_trans2"/>
    <property type="match status" value="1"/>
</dbReference>
<evidence type="ECO:0000256" key="4">
    <source>
        <dbReference type="ARBA" id="ARBA00022502"/>
    </source>
</evidence>
<feature type="signal peptide" evidence="12">
    <location>
        <begin position="1"/>
        <end position="24"/>
    </location>
</feature>
<proteinExistence type="inferred from homology"/>
<evidence type="ECO:0000256" key="7">
    <source>
        <dbReference type="ARBA" id="ARBA00022692"/>
    </source>
</evidence>
<evidence type="ECO:0000256" key="3">
    <source>
        <dbReference type="ARBA" id="ARBA00008698"/>
    </source>
</evidence>
<dbReference type="OMA" id="MAHAAWL"/>
<dbReference type="GO" id="GO:0031501">
    <property type="term" value="C:mannosyltransferase complex"/>
    <property type="evidence" value="ECO:0007669"/>
    <property type="project" value="TreeGrafter"/>
</dbReference>
<keyword evidence="5 11" id="KW-0328">Glycosyltransferase</keyword>
<organism evidence="13 14">
    <name type="scientific">Thalassiosira oceanica</name>
    <name type="common">Marine diatom</name>
    <dbReference type="NCBI Taxonomy" id="159749"/>
    <lineage>
        <taxon>Eukaryota</taxon>
        <taxon>Sar</taxon>
        <taxon>Stramenopiles</taxon>
        <taxon>Ochrophyta</taxon>
        <taxon>Bacillariophyta</taxon>
        <taxon>Coscinodiscophyceae</taxon>
        <taxon>Thalassiosirophycidae</taxon>
        <taxon>Thalassiosirales</taxon>
        <taxon>Thalassiosiraceae</taxon>
        <taxon>Thalassiosira</taxon>
    </lineage>
</organism>